<feature type="signal peptide" evidence="3">
    <location>
        <begin position="1"/>
        <end position="22"/>
    </location>
</feature>
<dbReference type="InterPro" id="IPR050228">
    <property type="entry name" value="Carboxylesterase_BioH"/>
</dbReference>
<sequence>MRTLLWSVAAAFTLCLATPAAAQPEDAYAPARAIVADIGKIVTPNGVQETFEVTLGGARQVVNVRGADRDNPILIFVHGGPGAVEMPFAWAFQRPWEDVFTVVQYDQRGAGRSYPLNDPKALAPTMTVDRYRDDAIELIELLQKRYAKRKVVLLGHSWGSIVGLSVAMKRPDLLYAYVGVGQGIDFREGEKVGMAWTRAKALVAGNSEAVAAIDALAPYPQGDFTIAKADGWRKYAIPYGSLIYNKPDLTYYFQTPRLSPEYSEADRQAWGKGSEFSVTTLWPRLANVSFKPVRKLDVPLVFLLGRHDYTVPSPVAAAWFAKVKAPSKKLVWFEHSAHMPMVEEPGHFFAALLRDVLPLTKDKK</sequence>
<comment type="caution">
    <text evidence="5">The sequence shown here is derived from an EMBL/GenBank/DDBJ whole genome shotgun (WGS) entry which is preliminary data.</text>
</comment>
<dbReference type="OrthoDB" id="9796770at2"/>
<dbReference type="Pfam" id="PF00561">
    <property type="entry name" value="Abhydrolase_1"/>
    <property type="match status" value="1"/>
</dbReference>
<evidence type="ECO:0000259" key="4">
    <source>
        <dbReference type="Pfam" id="PF00561"/>
    </source>
</evidence>
<keyword evidence="2 5" id="KW-0378">Hydrolase</keyword>
<reference evidence="6" key="1">
    <citation type="submission" date="2017-11" db="EMBL/GenBank/DDBJ databases">
        <title>The complete genome sequence of Sphingopyxis pomeranensis sp. nov. strain WS5A3p.</title>
        <authorList>
            <person name="Kaminski M.A."/>
        </authorList>
    </citation>
    <scope>NUCLEOTIDE SEQUENCE [LARGE SCALE GENOMIC DNA]</scope>
    <source>
        <strain evidence="6">WS5A3p</strain>
    </source>
</reference>
<dbReference type="InterPro" id="IPR000073">
    <property type="entry name" value="AB_hydrolase_1"/>
</dbReference>
<dbReference type="PANTHER" id="PTHR43194">
    <property type="entry name" value="HYDROLASE ALPHA/BETA FOLD FAMILY"/>
    <property type="match status" value="1"/>
</dbReference>
<gene>
    <name evidence="5" type="ORF">CVO77_03040</name>
</gene>
<dbReference type="InterPro" id="IPR029058">
    <property type="entry name" value="AB_hydrolase_fold"/>
</dbReference>
<dbReference type="PANTHER" id="PTHR43194:SF2">
    <property type="entry name" value="PEROXISOMAL MEMBRANE PROTEIN LPX1"/>
    <property type="match status" value="1"/>
</dbReference>
<name>A0A2S8BA03_9SPHN</name>
<organism evidence="5 6">
    <name type="scientific">Sphingopyxis lindanitolerans</name>
    <dbReference type="NCBI Taxonomy" id="2054227"/>
    <lineage>
        <taxon>Bacteria</taxon>
        <taxon>Pseudomonadati</taxon>
        <taxon>Pseudomonadota</taxon>
        <taxon>Alphaproteobacteria</taxon>
        <taxon>Sphingomonadales</taxon>
        <taxon>Sphingomonadaceae</taxon>
        <taxon>Sphingopyxis</taxon>
    </lineage>
</organism>
<feature type="chain" id="PRO_5015728119" evidence="3">
    <location>
        <begin position="23"/>
        <end position="364"/>
    </location>
</feature>
<feature type="domain" description="AB hydrolase-1" evidence="4">
    <location>
        <begin position="72"/>
        <end position="345"/>
    </location>
</feature>
<accession>A0A2S8BA03</accession>
<keyword evidence="3" id="KW-0732">Signal</keyword>
<proteinExistence type="inferred from homology"/>
<dbReference type="PRINTS" id="PR00793">
    <property type="entry name" value="PROAMNOPTASE"/>
</dbReference>
<dbReference type="Gene3D" id="3.40.50.1820">
    <property type="entry name" value="alpha/beta hydrolase"/>
    <property type="match status" value="1"/>
</dbReference>
<dbReference type="Proteomes" id="UP000238954">
    <property type="component" value="Chromosome"/>
</dbReference>
<dbReference type="EMBL" id="PHFW01000002">
    <property type="protein sequence ID" value="PQM29150.1"/>
    <property type="molecule type" value="Genomic_DNA"/>
</dbReference>
<evidence type="ECO:0000256" key="1">
    <source>
        <dbReference type="ARBA" id="ARBA00010088"/>
    </source>
</evidence>
<dbReference type="GO" id="GO:0008233">
    <property type="term" value="F:peptidase activity"/>
    <property type="evidence" value="ECO:0007669"/>
    <property type="project" value="InterPro"/>
</dbReference>
<comment type="similarity">
    <text evidence="1">Belongs to the peptidase S33 family.</text>
</comment>
<protein>
    <submittedName>
        <fullName evidence="5">Alpha/beta hydrolase</fullName>
    </submittedName>
</protein>
<dbReference type="SUPFAM" id="SSF53474">
    <property type="entry name" value="alpha/beta-Hydrolases"/>
    <property type="match status" value="1"/>
</dbReference>
<dbReference type="InterPro" id="IPR002410">
    <property type="entry name" value="Peptidase_S33"/>
</dbReference>
<evidence type="ECO:0000313" key="6">
    <source>
        <dbReference type="Proteomes" id="UP000238954"/>
    </source>
</evidence>
<keyword evidence="6" id="KW-1185">Reference proteome</keyword>
<dbReference type="AlphaFoldDB" id="A0A2S8BA03"/>
<dbReference type="GO" id="GO:0006508">
    <property type="term" value="P:proteolysis"/>
    <property type="evidence" value="ECO:0007669"/>
    <property type="project" value="InterPro"/>
</dbReference>
<evidence type="ECO:0000256" key="3">
    <source>
        <dbReference type="SAM" id="SignalP"/>
    </source>
</evidence>
<evidence type="ECO:0000256" key="2">
    <source>
        <dbReference type="ARBA" id="ARBA00022801"/>
    </source>
</evidence>
<evidence type="ECO:0000313" key="5">
    <source>
        <dbReference type="EMBL" id="PQM29150.1"/>
    </source>
</evidence>